<accession>A0A7Y9E9D2</accession>
<dbReference type="GO" id="GO:0046872">
    <property type="term" value="F:metal ion binding"/>
    <property type="evidence" value="ECO:0007669"/>
    <property type="project" value="UniProtKB-KW"/>
</dbReference>
<comment type="caution">
    <text evidence="6">The sequence shown here is derived from an EMBL/GenBank/DDBJ whole genome shotgun (WGS) entry which is preliminary data.</text>
</comment>
<evidence type="ECO:0000256" key="2">
    <source>
        <dbReference type="PIRSR" id="PIRSR006232-1"/>
    </source>
</evidence>
<gene>
    <name evidence="6" type="ORF">BJZ21_003495</name>
</gene>
<reference evidence="6 7" key="1">
    <citation type="submission" date="2020-07" db="EMBL/GenBank/DDBJ databases">
        <title>Sequencing the genomes of 1000 actinobacteria strains.</title>
        <authorList>
            <person name="Klenk H.-P."/>
        </authorList>
    </citation>
    <scope>NUCLEOTIDE SEQUENCE [LARGE SCALE GENOMIC DNA]</scope>
    <source>
        <strain evidence="6 7">DSM 21350</strain>
    </source>
</reference>
<dbReference type="EMBL" id="JACCBG010000001">
    <property type="protein sequence ID" value="NYD43412.1"/>
    <property type="molecule type" value="Genomic_DNA"/>
</dbReference>
<dbReference type="InterPro" id="IPR008778">
    <property type="entry name" value="Pirin_C_dom"/>
</dbReference>
<keyword evidence="2" id="KW-0408">Iron</keyword>
<evidence type="ECO:0000313" key="7">
    <source>
        <dbReference type="Proteomes" id="UP000535511"/>
    </source>
</evidence>
<dbReference type="CDD" id="cd02247">
    <property type="entry name" value="cupin_pirin_C"/>
    <property type="match status" value="1"/>
</dbReference>
<dbReference type="Pfam" id="PF02678">
    <property type="entry name" value="Pirin"/>
    <property type="match status" value="1"/>
</dbReference>
<evidence type="ECO:0008006" key="8">
    <source>
        <dbReference type="Google" id="ProtNLM"/>
    </source>
</evidence>
<dbReference type="Proteomes" id="UP000535511">
    <property type="component" value="Unassembled WGS sequence"/>
</dbReference>
<dbReference type="PANTHER" id="PTHR13903:SF8">
    <property type="entry name" value="PIRIN"/>
    <property type="match status" value="1"/>
</dbReference>
<dbReference type="SUPFAM" id="SSF51182">
    <property type="entry name" value="RmlC-like cupins"/>
    <property type="match status" value="1"/>
</dbReference>
<keyword evidence="2" id="KW-0479">Metal-binding</keyword>
<evidence type="ECO:0000313" key="6">
    <source>
        <dbReference type="EMBL" id="NYD43412.1"/>
    </source>
</evidence>
<dbReference type="InterPro" id="IPR012093">
    <property type="entry name" value="Pirin"/>
</dbReference>
<evidence type="ECO:0000259" key="4">
    <source>
        <dbReference type="Pfam" id="PF02678"/>
    </source>
</evidence>
<feature type="domain" description="Pirin C-terminal" evidence="5">
    <location>
        <begin position="190"/>
        <end position="286"/>
    </location>
</feature>
<feature type="binding site" evidence="2">
    <location>
        <position position="78"/>
    </location>
    <ligand>
        <name>Fe cation</name>
        <dbReference type="ChEBI" id="CHEBI:24875"/>
    </ligand>
</feature>
<dbReference type="Pfam" id="PF05726">
    <property type="entry name" value="Pirin_C"/>
    <property type="match status" value="1"/>
</dbReference>
<feature type="domain" description="Pirin N-terminal" evidence="4">
    <location>
        <begin position="38"/>
        <end position="138"/>
    </location>
</feature>
<evidence type="ECO:0000259" key="5">
    <source>
        <dbReference type="Pfam" id="PF05726"/>
    </source>
</evidence>
<feature type="binding site" evidence="2">
    <location>
        <position position="120"/>
    </location>
    <ligand>
        <name>Fe cation</name>
        <dbReference type="ChEBI" id="CHEBI:24875"/>
    </ligand>
</feature>
<dbReference type="CDD" id="cd02909">
    <property type="entry name" value="cupin_pirin_N"/>
    <property type="match status" value="1"/>
</dbReference>
<evidence type="ECO:0000256" key="1">
    <source>
        <dbReference type="ARBA" id="ARBA00008416"/>
    </source>
</evidence>
<protein>
    <recommendedName>
        <fullName evidence="8">Pirin family protein</fullName>
    </recommendedName>
</protein>
<evidence type="ECO:0000256" key="3">
    <source>
        <dbReference type="RuleBase" id="RU003457"/>
    </source>
</evidence>
<dbReference type="PANTHER" id="PTHR13903">
    <property type="entry name" value="PIRIN-RELATED"/>
    <property type="match status" value="1"/>
</dbReference>
<proteinExistence type="inferred from homology"/>
<name>A0A7Y9E9D2_9ACTN</name>
<organism evidence="6 7">
    <name type="scientific">Nocardioides panaciterrulae</name>
    <dbReference type="NCBI Taxonomy" id="661492"/>
    <lineage>
        <taxon>Bacteria</taxon>
        <taxon>Bacillati</taxon>
        <taxon>Actinomycetota</taxon>
        <taxon>Actinomycetes</taxon>
        <taxon>Propionibacteriales</taxon>
        <taxon>Nocardioidaceae</taxon>
        <taxon>Nocardioides</taxon>
    </lineage>
</organism>
<dbReference type="AlphaFoldDB" id="A0A7Y9E9D2"/>
<dbReference type="PIRSF" id="PIRSF006232">
    <property type="entry name" value="Pirin"/>
    <property type="match status" value="1"/>
</dbReference>
<comment type="cofactor">
    <cofactor evidence="2">
        <name>Fe cation</name>
        <dbReference type="ChEBI" id="CHEBI:24875"/>
    </cofactor>
    <text evidence="2">Binds 1 Fe cation per subunit.</text>
</comment>
<feature type="binding site" evidence="2">
    <location>
        <position position="76"/>
    </location>
    <ligand>
        <name>Fe cation</name>
        <dbReference type="ChEBI" id="CHEBI:24875"/>
    </ligand>
</feature>
<dbReference type="RefSeq" id="WP_179664951.1">
    <property type="nucleotide sequence ID" value="NZ_JACCBG010000001.1"/>
</dbReference>
<dbReference type="Gene3D" id="2.60.120.10">
    <property type="entry name" value="Jelly Rolls"/>
    <property type="match status" value="1"/>
</dbReference>
<dbReference type="InterPro" id="IPR014710">
    <property type="entry name" value="RmlC-like_jellyroll"/>
</dbReference>
<sequence length="331" mass="35898">MTNPERDPAEITCRSVPAPGVEVMEPRDVPLGGPRAMTVRRTLPQRHRSLIGAWCFVDHYGPDDVADTGGMRVTPHPHTGLQTVSWLFTGEVEHRDSAGHRALVRPGEVNLMTAGRGISHSEISTAATRRLHGAQLWVALPDSDRDTDPGFDHHVPEPVTGPGWEARVFLGSLLGSTSPVPTYTPLLGAELLLEPGTTLELEVEETFEHGALVDTGVLDVGGTEAKQHELAYVPPGERRLVLTAHDAAVRLLLLGGPPFGESIVMWWNFVGRSHEEIVAFREEWQRQIAPGGAVVGDSQDVVDGRFGVVLGDRHAPIPAPPLPNARLKERS</sequence>
<dbReference type="InterPro" id="IPR003829">
    <property type="entry name" value="Pirin_N_dom"/>
</dbReference>
<dbReference type="InterPro" id="IPR011051">
    <property type="entry name" value="RmlC_Cupin_sf"/>
</dbReference>
<keyword evidence="7" id="KW-1185">Reference proteome</keyword>
<comment type="similarity">
    <text evidence="1 3">Belongs to the pirin family.</text>
</comment>
<feature type="binding site" evidence="2">
    <location>
        <position position="122"/>
    </location>
    <ligand>
        <name>Fe cation</name>
        <dbReference type="ChEBI" id="CHEBI:24875"/>
    </ligand>
</feature>